<dbReference type="Proteomes" id="UP000189670">
    <property type="component" value="Unassembled WGS sequence"/>
</dbReference>
<feature type="transmembrane region" description="Helical" evidence="6">
    <location>
        <begin position="294"/>
        <end position="312"/>
    </location>
</feature>
<feature type="transmembrane region" description="Helical" evidence="6">
    <location>
        <begin position="118"/>
        <end position="140"/>
    </location>
</feature>
<proteinExistence type="predicted"/>
<keyword evidence="3 6" id="KW-1133">Transmembrane helix</keyword>
<feature type="repeat" description="TPR" evidence="5">
    <location>
        <begin position="661"/>
        <end position="694"/>
    </location>
</feature>
<dbReference type="Pfam" id="PF13174">
    <property type="entry name" value="TPR_6"/>
    <property type="match status" value="1"/>
</dbReference>
<reference evidence="9" key="1">
    <citation type="submission" date="2012-11" db="EMBL/GenBank/DDBJ databases">
        <authorList>
            <person name="Lucero-Rivera Y.E."/>
            <person name="Tovar-Ramirez D."/>
        </authorList>
    </citation>
    <scope>NUCLEOTIDE SEQUENCE [LARGE SCALE GENOMIC DNA]</scope>
    <source>
        <strain evidence="9">Araruama</strain>
    </source>
</reference>
<feature type="repeat" description="TPR" evidence="5">
    <location>
        <begin position="593"/>
        <end position="626"/>
    </location>
</feature>
<keyword evidence="4 6" id="KW-0472">Membrane</keyword>
<evidence type="ECO:0000259" key="7">
    <source>
        <dbReference type="Pfam" id="PF04932"/>
    </source>
</evidence>
<keyword evidence="2 6" id="KW-0812">Transmembrane</keyword>
<dbReference type="PANTHER" id="PTHR37422">
    <property type="entry name" value="TEICHURONIC ACID BIOSYNTHESIS PROTEIN TUAE"/>
    <property type="match status" value="1"/>
</dbReference>
<feature type="repeat" description="TPR" evidence="5">
    <location>
        <begin position="695"/>
        <end position="728"/>
    </location>
</feature>
<feature type="repeat" description="TPR" evidence="5">
    <location>
        <begin position="627"/>
        <end position="660"/>
    </location>
</feature>
<dbReference type="PROSITE" id="PS50005">
    <property type="entry name" value="TPR"/>
    <property type="match status" value="4"/>
</dbReference>
<feature type="transmembrane region" description="Helical" evidence="6">
    <location>
        <begin position="175"/>
        <end position="196"/>
    </location>
</feature>
<comment type="caution">
    <text evidence="8">The sequence shown here is derived from an EMBL/GenBank/DDBJ whole genome shotgun (WGS) entry which is preliminary data.</text>
</comment>
<dbReference type="InterPro" id="IPR019734">
    <property type="entry name" value="TPR_rpt"/>
</dbReference>
<dbReference type="Pfam" id="PF13181">
    <property type="entry name" value="TPR_8"/>
    <property type="match status" value="1"/>
</dbReference>
<dbReference type="PANTHER" id="PTHR37422:SF13">
    <property type="entry name" value="LIPOPOLYSACCHARIDE BIOSYNTHESIS PROTEIN PA4999-RELATED"/>
    <property type="match status" value="1"/>
</dbReference>
<comment type="subcellular location">
    <subcellularLocation>
        <location evidence="1">Membrane</location>
        <topology evidence="1">Multi-pass membrane protein</topology>
    </subcellularLocation>
</comment>
<feature type="transmembrane region" description="Helical" evidence="6">
    <location>
        <begin position="216"/>
        <end position="233"/>
    </location>
</feature>
<dbReference type="Pfam" id="PF13414">
    <property type="entry name" value="TPR_11"/>
    <property type="match status" value="1"/>
</dbReference>
<feature type="transmembrane region" description="Helical" evidence="6">
    <location>
        <begin position="447"/>
        <end position="465"/>
    </location>
</feature>
<name>A0A1V1PBT2_9BACT</name>
<evidence type="ECO:0000313" key="9">
    <source>
        <dbReference type="Proteomes" id="UP000189670"/>
    </source>
</evidence>
<evidence type="ECO:0000256" key="1">
    <source>
        <dbReference type="ARBA" id="ARBA00004141"/>
    </source>
</evidence>
<feature type="transmembrane region" description="Helical" evidence="6">
    <location>
        <begin position="146"/>
        <end position="163"/>
    </location>
</feature>
<evidence type="ECO:0000256" key="4">
    <source>
        <dbReference type="ARBA" id="ARBA00023136"/>
    </source>
</evidence>
<organism evidence="8 9">
    <name type="scientific">Candidatus Magnetoglobus multicellularis str. Araruama</name>
    <dbReference type="NCBI Taxonomy" id="890399"/>
    <lineage>
        <taxon>Bacteria</taxon>
        <taxon>Pseudomonadati</taxon>
        <taxon>Thermodesulfobacteriota</taxon>
        <taxon>Desulfobacteria</taxon>
        <taxon>Desulfobacterales</taxon>
        <taxon>Desulfobacteraceae</taxon>
        <taxon>Candidatus Magnetoglobus</taxon>
    </lineage>
</organism>
<feature type="transmembrane region" description="Helical" evidence="6">
    <location>
        <begin position="264"/>
        <end position="282"/>
    </location>
</feature>
<gene>
    <name evidence="8" type="ORF">OMM_01866</name>
</gene>
<feature type="transmembrane region" description="Helical" evidence="6">
    <location>
        <begin position="60"/>
        <end position="81"/>
    </location>
</feature>
<feature type="transmembrane region" description="Helical" evidence="6">
    <location>
        <begin position="477"/>
        <end position="497"/>
    </location>
</feature>
<evidence type="ECO:0000256" key="6">
    <source>
        <dbReference type="SAM" id="Phobius"/>
    </source>
</evidence>
<accession>A0A1V1PBT2</accession>
<feature type="transmembrane region" description="Helical" evidence="6">
    <location>
        <begin position="87"/>
        <end position="106"/>
    </location>
</feature>
<evidence type="ECO:0000256" key="5">
    <source>
        <dbReference type="PROSITE-ProRule" id="PRU00339"/>
    </source>
</evidence>
<evidence type="ECO:0000256" key="2">
    <source>
        <dbReference type="ARBA" id="ARBA00022692"/>
    </source>
</evidence>
<dbReference type="PROSITE" id="PS50293">
    <property type="entry name" value="TPR_REGION"/>
    <property type="match status" value="1"/>
</dbReference>
<sequence>MQLSNKKIKQIRRLSPNYSRDEIADQLMIPVAAVNQVLNNNDTQKSSVALNQNTALVFDWVFLLLKLAFICVAPFFIINGIYDFANLPQSIFIRIGSLILIIVWLIKESFNPQSKLHLLPIHIPLIIFFIWSAITLNWAANVFEGVVTWLMWIGPFMAFLLFFHSMKSKQECMFILYAVYISGIAVALLGIGQFLFGVKIVPQVAIPSATFANKNMAAHYMVLTIPLGLGFFLSSKKNWTNWFFGLTTALLVVFLFYTRARAGWLAFFVELGVFASMLLWNRQTIANRIVFDKHKIMAIIAAFMLTVVMIHFNSKGFSWYLAKECHRIVRDASKLFSIQKADDSLKIDVTEDEKDKDKAEAPDTKDLLEAAKNKQTGKESSFAGRFAIFRNSWEMIKDYFICGVGLGNHKVYYPLYFRKVVVERWFSEQFQLTNAHNDYIQTWSETGSIGMFFLLVGAMGTVFMIKRILDYETENRFLIIGIAVCMAGLLMNAFFSFPFQRALPPLLLMIYLSAIGYFYINYTKPSYVQFSPVFALILAFFVVLVASQLYGLEKKWLQCDRYYLRITSAEKAKMWHGVIREANHAIALNPHRRKILSYMGRAYIESGNSEKGIEALKKVIEVYPYHMNAMLNLGVAYGNVKDYDSALNTYQRVIDIKPDYAKVHNNVANIYMKQQKLDKALQSFRLAATFDPTNPVIHFNVGIVALNKKLYEEARDAFTKAIQIRPKWAMAHKNLGVVLYQYLKKQEEGVVHFQQALKYDPDIKDHQQMKLIISKVLQAAKIKKAQAQAKAKAKKN</sequence>
<feature type="domain" description="O-antigen ligase-related" evidence="7">
    <location>
        <begin position="247"/>
        <end position="455"/>
    </location>
</feature>
<dbReference type="GO" id="GO:0016020">
    <property type="term" value="C:membrane"/>
    <property type="evidence" value="ECO:0007669"/>
    <property type="project" value="UniProtKB-SubCell"/>
</dbReference>
<feature type="transmembrane region" description="Helical" evidence="6">
    <location>
        <begin position="240"/>
        <end position="258"/>
    </location>
</feature>
<dbReference type="InterPro" id="IPR051533">
    <property type="entry name" value="WaaL-like"/>
</dbReference>
<keyword evidence="5" id="KW-0802">TPR repeat</keyword>
<dbReference type="SMART" id="SM00028">
    <property type="entry name" value="TPR"/>
    <property type="match status" value="5"/>
</dbReference>
<protein>
    <submittedName>
        <fullName evidence="8">O-antigen polymerase</fullName>
    </submittedName>
</protein>
<dbReference type="InterPro" id="IPR007016">
    <property type="entry name" value="O-antigen_ligase-rel_domated"/>
</dbReference>
<dbReference type="InterPro" id="IPR011990">
    <property type="entry name" value="TPR-like_helical_dom_sf"/>
</dbReference>
<dbReference type="AlphaFoldDB" id="A0A1V1PBT2"/>
<dbReference type="Pfam" id="PF04932">
    <property type="entry name" value="Wzy_C"/>
    <property type="match status" value="1"/>
</dbReference>
<dbReference type="EMBL" id="ATBP01000168">
    <property type="protein sequence ID" value="ETR72236.1"/>
    <property type="molecule type" value="Genomic_DNA"/>
</dbReference>
<dbReference type="Gene3D" id="1.25.40.10">
    <property type="entry name" value="Tetratricopeptide repeat domain"/>
    <property type="match status" value="2"/>
</dbReference>
<evidence type="ECO:0000313" key="8">
    <source>
        <dbReference type="EMBL" id="ETR72236.1"/>
    </source>
</evidence>
<feature type="transmembrane region" description="Helical" evidence="6">
    <location>
        <begin position="532"/>
        <end position="552"/>
    </location>
</feature>
<evidence type="ECO:0000256" key="3">
    <source>
        <dbReference type="ARBA" id="ARBA00022989"/>
    </source>
</evidence>
<dbReference type="SUPFAM" id="SSF48452">
    <property type="entry name" value="TPR-like"/>
    <property type="match status" value="1"/>
</dbReference>
<feature type="transmembrane region" description="Helical" evidence="6">
    <location>
        <begin position="503"/>
        <end position="520"/>
    </location>
</feature>